<feature type="domain" description="PORR" evidence="1">
    <location>
        <begin position="37"/>
        <end position="363"/>
    </location>
</feature>
<dbReference type="InterPro" id="IPR021099">
    <property type="entry name" value="PORR_domain"/>
</dbReference>
<name>A0A5K0Z0G4_9MAGN</name>
<proteinExistence type="predicted"/>
<dbReference type="InterPro" id="IPR045040">
    <property type="entry name" value="PORR_fam"/>
</dbReference>
<organism evidence="2">
    <name type="scientific">Nymphaea colorata</name>
    <name type="common">pocket water lily</name>
    <dbReference type="NCBI Taxonomy" id="210225"/>
    <lineage>
        <taxon>Eukaryota</taxon>
        <taxon>Viridiplantae</taxon>
        <taxon>Streptophyta</taxon>
        <taxon>Embryophyta</taxon>
        <taxon>Tracheophyta</taxon>
        <taxon>Spermatophyta</taxon>
        <taxon>Magnoliopsida</taxon>
        <taxon>Nymphaeales</taxon>
        <taxon>Nymphaeaceae</taxon>
        <taxon>Nymphaea</taxon>
    </lineage>
</organism>
<sequence>MDSAMLQLKKKVVHGHKVISSRYLQAASLVNVRMKWVKDKELDDVVAREKDLKAVCHLKDRICGSSKSCLPIWELSRRRRQMGLDVRVSSFMRRYPTIFEEFTIGNASGSVPWFRLTEEAVLLHQEECRYLHEQGPQLVESLCKLLMLSKGMTLPLQTIEQLRWDMGLEDKDYAHCYPHLFERVCLEDGREALKLLCWDDHLAVPALIKSSSSSLTGEICSTASAALSFPVKFTRGFGLKKKCMSWLREWQTLPYSSPYADPSHLDRRTDVSEKRIVGVFHELLHLTIQGKTERRNLSNLRAPLQLPQKFTKVFGRHPGIFYISRKGGIETVILREAYDGFNLVHKHPLAELRNKYAQLMRLGFLNRSRGLYKKDVEIKTEKLESPQEYLV</sequence>
<dbReference type="OrthoDB" id="1716100at2759"/>
<evidence type="ECO:0000259" key="1">
    <source>
        <dbReference type="Pfam" id="PF11955"/>
    </source>
</evidence>
<accession>A0A5K0Z0G4</accession>
<protein>
    <recommendedName>
        <fullName evidence="1">PORR domain-containing protein</fullName>
    </recommendedName>
</protein>
<reference evidence="2" key="1">
    <citation type="submission" date="2019-09" db="EMBL/GenBank/DDBJ databases">
        <authorList>
            <person name="Zhang L."/>
        </authorList>
    </citation>
    <scope>NUCLEOTIDE SEQUENCE</scope>
</reference>
<dbReference type="Pfam" id="PF11955">
    <property type="entry name" value="PORR"/>
    <property type="match status" value="1"/>
</dbReference>
<dbReference type="GO" id="GO:0003723">
    <property type="term" value="F:RNA binding"/>
    <property type="evidence" value="ECO:0007669"/>
    <property type="project" value="InterPro"/>
</dbReference>
<gene>
    <name evidence="2" type="ORF">NYM_LOCUS10109</name>
</gene>
<dbReference type="PANTHER" id="PTHR31476">
    <property type="entry name" value="PROTEIN WHAT'S THIS FACTOR 1 HOMOLOG, CHLOROPLASTIC"/>
    <property type="match status" value="1"/>
</dbReference>
<dbReference type="OMA" id="KRKSMEW"/>
<dbReference type="AlphaFoldDB" id="A0A5K0Z0G4"/>
<evidence type="ECO:0000313" key="2">
    <source>
        <dbReference type="EMBL" id="VVV82593.1"/>
    </source>
</evidence>
<dbReference type="PANTHER" id="PTHR31476:SF6">
    <property type="entry name" value="EMB|CAB68190.1"/>
    <property type="match status" value="1"/>
</dbReference>
<dbReference type="EMBL" id="LR721778">
    <property type="protein sequence ID" value="VVV82593.1"/>
    <property type="molecule type" value="Genomic_DNA"/>
</dbReference>
<dbReference type="Gramene" id="NC13G0196340.1">
    <property type="protein sequence ID" value="NC13G0196340.1:cds"/>
    <property type="gene ID" value="NC13G0196340"/>
</dbReference>